<proteinExistence type="predicted"/>
<comment type="caution">
    <text evidence="1">The sequence shown here is derived from an EMBL/GenBank/DDBJ whole genome shotgun (WGS) entry which is preliminary data.</text>
</comment>
<name>A0ABP8DCH0_9ACTN</name>
<organism evidence="1 2">
    <name type="scientific">Dactylosporangium darangshiense</name>
    <dbReference type="NCBI Taxonomy" id="579108"/>
    <lineage>
        <taxon>Bacteria</taxon>
        <taxon>Bacillati</taxon>
        <taxon>Actinomycetota</taxon>
        <taxon>Actinomycetes</taxon>
        <taxon>Micromonosporales</taxon>
        <taxon>Micromonosporaceae</taxon>
        <taxon>Dactylosporangium</taxon>
    </lineage>
</organism>
<reference evidence="2" key="1">
    <citation type="journal article" date="2019" name="Int. J. Syst. Evol. Microbiol.">
        <title>The Global Catalogue of Microorganisms (GCM) 10K type strain sequencing project: providing services to taxonomists for standard genome sequencing and annotation.</title>
        <authorList>
            <consortium name="The Broad Institute Genomics Platform"/>
            <consortium name="The Broad Institute Genome Sequencing Center for Infectious Disease"/>
            <person name="Wu L."/>
            <person name="Ma J."/>
        </authorList>
    </citation>
    <scope>NUCLEOTIDE SEQUENCE [LARGE SCALE GENOMIC DNA]</scope>
    <source>
        <strain evidence="2">JCM 17441</strain>
    </source>
</reference>
<dbReference type="Proteomes" id="UP001500620">
    <property type="component" value="Unassembled WGS sequence"/>
</dbReference>
<protein>
    <submittedName>
        <fullName evidence="1">Uncharacterized protein</fullName>
    </submittedName>
</protein>
<dbReference type="RefSeq" id="WP_345129274.1">
    <property type="nucleotide sequence ID" value="NZ_BAABAT010000012.1"/>
</dbReference>
<accession>A0ABP8DCH0</accession>
<evidence type="ECO:0000313" key="2">
    <source>
        <dbReference type="Proteomes" id="UP001500620"/>
    </source>
</evidence>
<evidence type="ECO:0000313" key="1">
    <source>
        <dbReference type="EMBL" id="GAA4252032.1"/>
    </source>
</evidence>
<gene>
    <name evidence="1" type="ORF">GCM10022255_046970</name>
</gene>
<dbReference type="EMBL" id="BAABAT010000012">
    <property type="protein sequence ID" value="GAA4252032.1"/>
    <property type="molecule type" value="Genomic_DNA"/>
</dbReference>
<keyword evidence="2" id="KW-1185">Reference proteome</keyword>
<sequence>MHQDLLLLLDLHLAELTALRHVLAAPRPVHPGERRAAAEQTLRSAQRYLQEVGELMDPPPVLTALRSGSPPPVIG</sequence>